<dbReference type="Proteomes" id="UP000035760">
    <property type="component" value="Unassembled WGS sequence"/>
</dbReference>
<feature type="domain" description="DUF4209" evidence="1">
    <location>
        <begin position="508"/>
        <end position="598"/>
    </location>
</feature>
<dbReference type="RefSeq" id="WP_048673606.1">
    <property type="nucleotide sequence ID" value="NZ_CBTJ020000045.1"/>
</dbReference>
<reference evidence="3" key="2">
    <citation type="submission" date="2014-03" db="EMBL/GenBank/DDBJ databases">
        <title>Candidatus Competibacter-lineage genomes retrieved from metagenomes reveal functional metabolic diversity.</title>
        <authorList>
            <person name="McIlroy S.J."/>
            <person name="Albertsen M."/>
            <person name="Andresen E.K."/>
            <person name="Saunders A.M."/>
            <person name="Kristiansen R."/>
            <person name="Stokholm-Bjerregaard M."/>
            <person name="Nielsen K.L."/>
            <person name="Nielsen P.H."/>
        </authorList>
    </citation>
    <scope>NUCLEOTIDE SEQUENCE</scope>
    <source>
        <strain evidence="3">Run_A_D11</strain>
    </source>
</reference>
<evidence type="ECO:0000313" key="3">
    <source>
        <dbReference type="EMBL" id="CDI03081.1"/>
    </source>
</evidence>
<dbReference type="Pfam" id="PF13910">
    <property type="entry name" value="DUF4209"/>
    <property type="match status" value="1"/>
</dbReference>
<keyword evidence="4" id="KW-1185">Reference proteome</keyword>
<evidence type="ECO:0000313" key="4">
    <source>
        <dbReference type="Proteomes" id="UP000035760"/>
    </source>
</evidence>
<dbReference type="InterPro" id="IPR025209">
    <property type="entry name" value="DUF4209"/>
</dbReference>
<dbReference type="Pfam" id="PF24098">
    <property type="entry name" value="DUF7380"/>
    <property type="match status" value="1"/>
</dbReference>
<evidence type="ECO:0000259" key="1">
    <source>
        <dbReference type="Pfam" id="PF13910"/>
    </source>
</evidence>
<proteinExistence type="predicted"/>
<gene>
    <name evidence="3" type="ORF">BN873_380063</name>
</gene>
<dbReference type="OrthoDB" id="5519791at2"/>
<dbReference type="STRING" id="1400863.BN873_380063"/>
<sequence>MERYPEQTTATIESLRNSGWREALAVGDREGYSSMWQALSTAARTAIENGLLSEGKGLWLLADACSMMLNPSSPNEPFKPFMVMNGRRSSSPIDFQRSDVDLFAAFVEEVDDPWLQARLADLVWLLIEPRSPKHALLAIDAYRQLPLDSETWIRGSRECWLRAISLTLMLKAGAGDRLKEIEAAIVAAFENSRKEDGYLSLWLSDVLASHRLGHAHRLAVAAKLEATARAFDGDGDLYRARNYSDAASRWFQQTGNIAKAAEMTAFLAEGWVKEAVARLSAEQPSNLVAASFYENAIQSYRNIPRSERNTHRVDERIAELHKHLSNAGAKSLDEMGQITSPTIDISEIVETAIGAVKGKPTLDALAAFANIYRGARAGKIREFSEKMLREHPLQALFAATHMSRDGRVIAKRPGMGFGDANSEEYKATLWAEMVKHYGMELGLIVQGEIWPALEILRLEHRLRAEDFIAIASRSPIVPTDRKRLMGRALFAGYDNDFVAALHILVPQIEHMVRWHLKAVGVKTTTLDKDGIENENGLSTLMKIPEVTQIFGEDLAFELKALFCDALGPNLRNELAHGLLTDEECQSTYAIYAWWLGVKVVFNTFWNAARKAQNPSEES</sequence>
<comment type="caution">
    <text evidence="3">The sequence shown here is derived from an EMBL/GenBank/DDBJ whole genome shotgun (WGS) entry which is preliminary data.</text>
</comment>
<name>W6M5D5_9GAMM</name>
<dbReference type="EMBL" id="CBTJ020000045">
    <property type="protein sequence ID" value="CDI03081.1"/>
    <property type="molecule type" value="Genomic_DNA"/>
</dbReference>
<feature type="domain" description="DUF7380" evidence="2">
    <location>
        <begin position="6"/>
        <end position="175"/>
    </location>
</feature>
<dbReference type="InterPro" id="IPR055804">
    <property type="entry name" value="DUF7380"/>
</dbReference>
<accession>W6M5D5</accession>
<reference evidence="3" key="1">
    <citation type="submission" date="2013-07" db="EMBL/GenBank/DDBJ databases">
        <authorList>
            <person name="McIlroy S."/>
        </authorList>
    </citation>
    <scope>NUCLEOTIDE SEQUENCE [LARGE SCALE GENOMIC DNA]</scope>
    <source>
        <strain evidence="3">Run_A_D11</strain>
    </source>
</reference>
<dbReference type="AlphaFoldDB" id="W6M5D5"/>
<evidence type="ECO:0000259" key="2">
    <source>
        <dbReference type="Pfam" id="PF24098"/>
    </source>
</evidence>
<organism evidence="3 4">
    <name type="scientific">Candidatus Competibacter denitrificans Run_A_D11</name>
    <dbReference type="NCBI Taxonomy" id="1400863"/>
    <lineage>
        <taxon>Bacteria</taxon>
        <taxon>Pseudomonadati</taxon>
        <taxon>Pseudomonadota</taxon>
        <taxon>Gammaproteobacteria</taxon>
        <taxon>Candidatus Competibacteraceae</taxon>
        <taxon>Candidatus Competibacter</taxon>
    </lineage>
</organism>
<protein>
    <submittedName>
        <fullName evidence="3">Uncharacterized protein</fullName>
    </submittedName>
</protein>